<dbReference type="InterPro" id="IPR009010">
    <property type="entry name" value="Asp_de-COase-like_dom_sf"/>
</dbReference>
<dbReference type="FunFam" id="3.10.20.740:FF:000001">
    <property type="entry name" value="NADH-quinone oxidoreductase subunit G"/>
    <property type="match status" value="1"/>
</dbReference>
<organism evidence="16 17">
    <name type="scientific">Cellulomonas shaoxiangyii</name>
    <dbReference type="NCBI Taxonomy" id="2566013"/>
    <lineage>
        <taxon>Bacteria</taxon>
        <taxon>Bacillati</taxon>
        <taxon>Actinomycetota</taxon>
        <taxon>Actinomycetes</taxon>
        <taxon>Micrococcales</taxon>
        <taxon>Cellulomonadaceae</taxon>
        <taxon>Cellulomonas</taxon>
    </lineage>
</organism>
<dbReference type="InterPro" id="IPR006963">
    <property type="entry name" value="Mopterin_OxRdtase_4Fe-4S_dom"/>
</dbReference>
<evidence type="ECO:0000259" key="14">
    <source>
        <dbReference type="PROSITE" id="PS51669"/>
    </source>
</evidence>
<dbReference type="PROSITE" id="PS51085">
    <property type="entry name" value="2FE2S_FER_2"/>
    <property type="match status" value="1"/>
</dbReference>
<evidence type="ECO:0000313" key="17">
    <source>
        <dbReference type="Proteomes" id="UP000296469"/>
    </source>
</evidence>
<comment type="catalytic activity">
    <reaction evidence="11 12">
        <text>a quinone + NADH + 5 H(+)(in) = a quinol + NAD(+) + 4 H(+)(out)</text>
        <dbReference type="Rhea" id="RHEA:57888"/>
        <dbReference type="ChEBI" id="CHEBI:15378"/>
        <dbReference type="ChEBI" id="CHEBI:24646"/>
        <dbReference type="ChEBI" id="CHEBI:57540"/>
        <dbReference type="ChEBI" id="CHEBI:57945"/>
        <dbReference type="ChEBI" id="CHEBI:132124"/>
    </reaction>
</comment>
<name>A0A4P7SI90_9CELL</name>
<evidence type="ECO:0000256" key="5">
    <source>
        <dbReference type="ARBA" id="ARBA00022719"/>
    </source>
</evidence>
<protein>
    <recommendedName>
        <fullName evidence="12">NADH-quinone oxidoreductase</fullName>
        <ecNumber evidence="12">7.1.1.-</ecNumber>
    </recommendedName>
</protein>
<feature type="domain" description="4Fe-4S His(Cys)3-ligated-type" evidence="15">
    <location>
        <begin position="123"/>
        <end position="162"/>
    </location>
</feature>
<keyword evidence="3 12" id="KW-0004">4Fe-4S</keyword>
<evidence type="ECO:0000256" key="3">
    <source>
        <dbReference type="ARBA" id="ARBA00022485"/>
    </source>
</evidence>
<dbReference type="CDD" id="cd00207">
    <property type="entry name" value="fer2"/>
    <property type="match status" value="1"/>
</dbReference>
<dbReference type="PANTHER" id="PTHR43105">
    <property type="entry name" value="RESPIRATORY NITRATE REDUCTASE"/>
    <property type="match status" value="1"/>
</dbReference>
<dbReference type="EMBL" id="CP039291">
    <property type="protein sequence ID" value="QCB92856.1"/>
    <property type="molecule type" value="Genomic_DNA"/>
</dbReference>
<dbReference type="GO" id="GO:0016020">
    <property type="term" value="C:membrane"/>
    <property type="evidence" value="ECO:0007669"/>
    <property type="project" value="InterPro"/>
</dbReference>
<evidence type="ECO:0000313" key="16">
    <source>
        <dbReference type="EMBL" id="QCB92856.1"/>
    </source>
</evidence>
<evidence type="ECO:0000259" key="15">
    <source>
        <dbReference type="PROSITE" id="PS51839"/>
    </source>
</evidence>
<comment type="cofactor">
    <cofactor evidence="1 12">
        <name>[4Fe-4S] cluster</name>
        <dbReference type="ChEBI" id="CHEBI:49883"/>
    </cofactor>
</comment>
<dbReference type="NCBIfam" id="NF005895">
    <property type="entry name" value="PRK07860.1"/>
    <property type="match status" value="1"/>
</dbReference>
<dbReference type="AlphaFoldDB" id="A0A4P7SI90"/>
<dbReference type="Pfam" id="PF22117">
    <property type="entry name" value="Fer4_Nqo3"/>
    <property type="match status" value="1"/>
</dbReference>
<dbReference type="Pfam" id="PF10588">
    <property type="entry name" value="NADH-G_4Fe-4S_3"/>
    <property type="match status" value="1"/>
</dbReference>
<evidence type="ECO:0000256" key="12">
    <source>
        <dbReference type="RuleBase" id="RU003525"/>
    </source>
</evidence>
<dbReference type="SUPFAM" id="SSF54292">
    <property type="entry name" value="2Fe-2S ferredoxin-like"/>
    <property type="match status" value="1"/>
</dbReference>
<dbReference type="PROSITE" id="PS00641">
    <property type="entry name" value="COMPLEX1_75K_1"/>
    <property type="match status" value="1"/>
</dbReference>
<comment type="function">
    <text evidence="12">NDH-1 shuttles electrons from NADH, via FMN and iron-sulfur (Fe-S) centers, to quinones in the respiratory chain. Couples the redox reaction to proton translocation (for every two electrons transferred, four hydrogen ions are translocated across the cytoplasmic membrane), and thus conserves the redox energy in a proton gradient.</text>
</comment>
<keyword evidence="8 12" id="KW-0408">Iron</keyword>
<dbReference type="KEGG" id="celz:E5225_04100"/>
<dbReference type="Proteomes" id="UP000296469">
    <property type="component" value="Chromosome"/>
</dbReference>
<dbReference type="EC" id="7.1.1.-" evidence="12"/>
<dbReference type="SUPFAM" id="SSF54862">
    <property type="entry name" value="4Fe-4S ferredoxins"/>
    <property type="match status" value="1"/>
</dbReference>
<keyword evidence="4 12" id="KW-0001">2Fe-2S</keyword>
<dbReference type="RefSeq" id="WP_135972907.1">
    <property type="nucleotide sequence ID" value="NZ_CP039291.1"/>
</dbReference>
<evidence type="ECO:0000256" key="8">
    <source>
        <dbReference type="ARBA" id="ARBA00023004"/>
    </source>
</evidence>
<keyword evidence="6 12" id="KW-0479">Metal-binding</keyword>
<evidence type="ECO:0000256" key="2">
    <source>
        <dbReference type="ARBA" id="ARBA00005404"/>
    </source>
</evidence>
<dbReference type="PANTHER" id="PTHR43105:SF12">
    <property type="entry name" value="NADH-QUINONE OXIDOREDUCTASE SUBUNIT G"/>
    <property type="match status" value="1"/>
</dbReference>
<dbReference type="PROSITE" id="PS51839">
    <property type="entry name" value="4FE4S_HC3"/>
    <property type="match status" value="1"/>
</dbReference>
<dbReference type="SUPFAM" id="SSF50692">
    <property type="entry name" value="ADC-like"/>
    <property type="match status" value="1"/>
</dbReference>
<dbReference type="GO" id="GO:0046872">
    <property type="term" value="F:metal ion binding"/>
    <property type="evidence" value="ECO:0007669"/>
    <property type="project" value="UniProtKB-UniRule"/>
</dbReference>
<dbReference type="InterPro" id="IPR010228">
    <property type="entry name" value="NADH_UbQ_OxRdtase_Gsu"/>
</dbReference>
<dbReference type="PROSITE" id="PS51669">
    <property type="entry name" value="4FE4S_MOW_BIS_MGD"/>
    <property type="match status" value="1"/>
</dbReference>
<feature type="domain" description="2Fe-2S ferredoxin-type" evidence="13">
    <location>
        <begin position="34"/>
        <end position="121"/>
    </location>
</feature>
<dbReference type="GO" id="GO:0051537">
    <property type="term" value="F:2 iron, 2 sulfur cluster binding"/>
    <property type="evidence" value="ECO:0007669"/>
    <property type="project" value="UniProtKB-UniRule"/>
</dbReference>
<dbReference type="InterPro" id="IPR006656">
    <property type="entry name" value="Mopterin_OxRdtase"/>
</dbReference>
<gene>
    <name evidence="16" type="ORF">E5225_04100</name>
</gene>
<dbReference type="Gene3D" id="3.40.50.740">
    <property type="match status" value="2"/>
</dbReference>
<dbReference type="InterPro" id="IPR000283">
    <property type="entry name" value="NADH_UbQ_OxRdtase_75kDa_su_CS"/>
</dbReference>
<dbReference type="Pfam" id="PF22151">
    <property type="entry name" value="Fer4_NDSU1"/>
    <property type="match status" value="1"/>
</dbReference>
<dbReference type="GO" id="GO:0003954">
    <property type="term" value="F:NADH dehydrogenase activity"/>
    <property type="evidence" value="ECO:0007669"/>
    <property type="project" value="TreeGrafter"/>
</dbReference>
<evidence type="ECO:0000256" key="11">
    <source>
        <dbReference type="ARBA" id="ARBA00047712"/>
    </source>
</evidence>
<evidence type="ECO:0000256" key="1">
    <source>
        <dbReference type="ARBA" id="ARBA00001966"/>
    </source>
</evidence>
<dbReference type="InterPro" id="IPR019574">
    <property type="entry name" value="NADH_UbQ_OxRdtase_Gsu_4Fe4S-bd"/>
</dbReference>
<evidence type="ECO:0000259" key="13">
    <source>
        <dbReference type="PROSITE" id="PS51085"/>
    </source>
</evidence>
<dbReference type="NCBIfam" id="TIGR01973">
    <property type="entry name" value="NuoG"/>
    <property type="match status" value="1"/>
</dbReference>
<proteinExistence type="inferred from homology"/>
<dbReference type="OrthoDB" id="9810782at2"/>
<comment type="cofactor">
    <cofactor evidence="12">
        <name>[2Fe-2S] cluster</name>
        <dbReference type="ChEBI" id="CHEBI:190135"/>
    </cofactor>
    <text evidence="12">Binds 1 [2Fe-2S] cluster per subunit.</text>
</comment>
<accession>A0A4P7SI90</accession>
<dbReference type="GO" id="GO:0051539">
    <property type="term" value="F:4 iron, 4 sulfur cluster binding"/>
    <property type="evidence" value="ECO:0007669"/>
    <property type="project" value="UniProtKB-KW"/>
</dbReference>
<keyword evidence="5 12" id="KW-0874">Quinone</keyword>
<keyword evidence="9 12" id="KW-0411">Iron-sulfur</keyword>
<feature type="domain" description="4Fe-4S Mo/W bis-MGD-type" evidence="14">
    <location>
        <begin position="281"/>
        <end position="337"/>
    </location>
</feature>
<dbReference type="GO" id="GO:0008137">
    <property type="term" value="F:NADH dehydrogenase (ubiquinone) activity"/>
    <property type="evidence" value="ECO:0007669"/>
    <property type="project" value="UniProtKB-UniRule"/>
</dbReference>
<dbReference type="Gene3D" id="2.40.40.20">
    <property type="match status" value="1"/>
</dbReference>
<dbReference type="Pfam" id="PF00384">
    <property type="entry name" value="Molybdopterin"/>
    <property type="match status" value="1"/>
</dbReference>
<dbReference type="PROSITE" id="PS00643">
    <property type="entry name" value="COMPLEX1_75K_3"/>
    <property type="match status" value="1"/>
</dbReference>
<dbReference type="Gene3D" id="3.30.70.20">
    <property type="match status" value="1"/>
</dbReference>
<dbReference type="Pfam" id="PF13510">
    <property type="entry name" value="Fer2_4"/>
    <property type="match status" value="1"/>
</dbReference>
<evidence type="ECO:0000256" key="6">
    <source>
        <dbReference type="ARBA" id="ARBA00022723"/>
    </source>
</evidence>
<keyword evidence="7 12" id="KW-1278">Translocase</keyword>
<keyword evidence="17" id="KW-1185">Reference proteome</keyword>
<keyword evidence="10 12" id="KW-0520">NAD</keyword>
<dbReference type="InterPro" id="IPR001041">
    <property type="entry name" value="2Fe-2S_ferredoxin-type"/>
</dbReference>
<dbReference type="InterPro" id="IPR036010">
    <property type="entry name" value="2Fe-2S_ferredoxin-like_sf"/>
</dbReference>
<dbReference type="SMART" id="SM00929">
    <property type="entry name" value="NADH-G_4Fe-4S_3"/>
    <property type="match status" value="1"/>
</dbReference>
<sequence>MTITTPNPRTGGRADAVTPLVPAAPPVDVPEPEATVTFTIDGLETTVPKGTLVIRAAERLGIQIPRFCDHPLLAPAGACRQCLVEVWAPGRDGNVAKMPKPQASCTLEATPGMQVKTQHTSPEADKAQHGVMELLLINHPLDCPVCDKGGECPLQNQAMSNGRTATRFVDVKRTFPKPIAVSTQVLLDRERCVLCQRCTRFSEEVAGDVWIDLQKRGAQQQIGTFDTDVLGFAGETPVGAATLDTSGRPFSSYFSGNTVQICPVGALTSAAYRFRARPFDLVSTPGIAEHDSNGSAIRVDHRRGVVLRRLAGEDPTVNQEWVTDKDRFAFRWQSAADRLTTPMVRRRLADGVRGPLEPCSWSEALDTAAVGLQAAVAAGAGVGVLPGGRLTLEDAYAYAKLARVALRTNDVDHRSRPHSAEEEAFLGHVVAGRTLAVTFADLVAAPTVLCVAYEPEEEGGIVFLRLRDRVVAGRTRVLSVAAVASRGLERLAATLLPAAPGTEPEVVDALDPSAGEALLADAATALAEPGAVVLVGERAAEVPGLLSAVLRLTERTGARLAWVPRRAGERGAVEAGTLPSLLPGGRPVADSAARVDMAAVWGVDDLPATPGRSADQLLAAAAEGHLGALVVGGVDPADHADPRLARAALDAVPFLVSLEVRASEVTDRADVVLPVAPPVEKPGTFVTWEGRPRPFGQALASTALADHRVLDRLADALGVELGTGSLAAVHAELDQLGGWDGARVPAPDVDVAEPPAVPPGHAVLATWHQLLDGGRLQDGEPYLAGTAKQPLARVSATTAAAARVVDGGQIEVSTDRGAVRVPVLVADMPDHVVWLPTNARGCAVRDVLGAGAGTVVRLAPAADVDVRPVAAPSTGPLTGDTAEAVSGVRIDEGERA</sequence>
<dbReference type="SUPFAM" id="SSF53706">
    <property type="entry name" value="Formate dehydrogenase/DMSO reductase, domains 1-3"/>
    <property type="match status" value="1"/>
</dbReference>
<evidence type="ECO:0000256" key="4">
    <source>
        <dbReference type="ARBA" id="ARBA00022714"/>
    </source>
</evidence>
<evidence type="ECO:0000256" key="9">
    <source>
        <dbReference type="ARBA" id="ARBA00023014"/>
    </source>
</evidence>
<keyword evidence="16" id="KW-0560">Oxidoreductase</keyword>
<dbReference type="InterPro" id="IPR050123">
    <property type="entry name" value="Prok_molybdopt-oxidoreductase"/>
</dbReference>
<dbReference type="GO" id="GO:0048038">
    <property type="term" value="F:quinone binding"/>
    <property type="evidence" value="ECO:0007669"/>
    <property type="project" value="UniProtKB-UniRule"/>
</dbReference>
<reference evidence="16 17" key="1">
    <citation type="submission" date="2019-04" db="EMBL/GenBank/DDBJ databases">
        <title>Isolation and identification of Cellulomonas shaoxiangyii sp. Nov. isolated from feces of the Tibetan antelopes (Pantholops hodgsonii) in the Qinghai-Tibet plateau of China.</title>
        <authorList>
            <person name="Tian Z."/>
        </authorList>
    </citation>
    <scope>NUCLEOTIDE SEQUENCE [LARGE SCALE GENOMIC DNA]</scope>
    <source>
        <strain evidence="16 17">Z28</strain>
    </source>
</reference>
<dbReference type="InterPro" id="IPR054351">
    <property type="entry name" value="NADH_UbQ_OxRdtase_ferredoxin"/>
</dbReference>
<dbReference type="PROSITE" id="PS00642">
    <property type="entry name" value="COMPLEX1_75K_2"/>
    <property type="match status" value="1"/>
</dbReference>
<dbReference type="Gene3D" id="3.10.20.740">
    <property type="match status" value="1"/>
</dbReference>
<comment type="similarity">
    <text evidence="2 12">Belongs to the complex I 75 kDa subunit family.</text>
</comment>
<evidence type="ECO:0000256" key="10">
    <source>
        <dbReference type="ARBA" id="ARBA00023027"/>
    </source>
</evidence>
<evidence type="ECO:0000256" key="7">
    <source>
        <dbReference type="ARBA" id="ARBA00022967"/>
    </source>
</evidence>
<dbReference type="Gene3D" id="3.40.228.10">
    <property type="entry name" value="Dimethylsulfoxide Reductase, domain 2"/>
    <property type="match status" value="1"/>
</dbReference>
<dbReference type="GO" id="GO:0042773">
    <property type="term" value="P:ATP synthesis coupled electron transport"/>
    <property type="evidence" value="ECO:0007669"/>
    <property type="project" value="InterPro"/>
</dbReference>